<organism evidence="7 8">
    <name type="scientific">Stenomitos frigidus ULC18</name>
    <dbReference type="NCBI Taxonomy" id="2107698"/>
    <lineage>
        <taxon>Bacteria</taxon>
        <taxon>Bacillati</taxon>
        <taxon>Cyanobacteriota</taxon>
        <taxon>Cyanophyceae</taxon>
        <taxon>Leptolyngbyales</taxon>
        <taxon>Leptolyngbyaceae</taxon>
        <taxon>Stenomitos</taxon>
    </lineage>
</organism>
<comment type="catalytic activity">
    <reaction evidence="1">
        <text>Hydrolysis of terminal non-reducing beta-D-fructofuranoside residues in beta-D-fructofuranosides.</text>
        <dbReference type="EC" id="3.2.1.26"/>
    </reaction>
</comment>
<dbReference type="Proteomes" id="UP000239576">
    <property type="component" value="Unassembled WGS sequence"/>
</dbReference>
<evidence type="ECO:0000256" key="3">
    <source>
        <dbReference type="ARBA" id="ARBA00012758"/>
    </source>
</evidence>
<evidence type="ECO:0000256" key="5">
    <source>
        <dbReference type="ARBA" id="ARBA00023277"/>
    </source>
</evidence>
<dbReference type="Gene3D" id="1.50.10.10">
    <property type="match status" value="2"/>
</dbReference>
<keyword evidence="6" id="KW-0326">Glycosidase</keyword>
<evidence type="ECO:0000256" key="4">
    <source>
        <dbReference type="ARBA" id="ARBA00022801"/>
    </source>
</evidence>
<reference evidence="8" key="1">
    <citation type="submission" date="2018-02" db="EMBL/GenBank/DDBJ databases">
        <authorList>
            <person name="Moore K."/>
            <person name="Momper L."/>
        </authorList>
    </citation>
    <scope>NUCLEOTIDE SEQUENCE [LARGE SCALE GENOMIC DNA]</scope>
    <source>
        <strain evidence="8">ULC18</strain>
    </source>
</reference>
<proteinExistence type="inferred from homology"/>
<accession>A0A2T1E279</accession>
<dbReference type="GO" id="GO:0033926">
    <property type="term" value="F:endo-alpha-N-acetylgalactosaminidase activity"/>
    <property type="evidence" value="ECO:0007669"/>
    <property type="project" value="InterPro"/>
</dbReference>
<comment type="similarity">
    <text evidence="2">Belongs to the glycosyl hydrolase 100 family.</text>
</comment>
<evidence type="ECO:0000256" key="6">
    <source>
        <dbReference type="ARBA" id="ARBA00023295"/>
    </source>
</evidence>
<dbReference type="SUPFAM" id="SSF48208">
    <property type="entry name" value="Six-hairpin glycosidases"/>
    <property type="match status" value="1"/>
</dbReference>
<protein>
    <recommendedName>
        <fullName evidence="3">beta-fructofuranosidase</fullName>
        <ecNumber evidence="3">3.2.1.26</ecNumber>
    </recommendedName>
</protein>
<dbReference type="InterPro" id="IPR024746">
    <property type="entry name" value="Glyco_hydro_100"/>
</dbReference>
<dbReference type="RefSeq" id="WP_106257821.1">
    <property type="nucleotide sequence ID" value="NZ_CAWNSW010000070.1"/>
</dbReference>
<keyword evidence="5" id="KW-0119">Carbohydrate metabolism</keyword>
<evidence type="ECO:0000256" key="1">
    <source>
        <dbReference type="ARBA" id="ARBA00000094"/>
    </source>
</evidence>
<evidence type="ECO:0000256" key="2">
    <source>
        <dbReference type="ARBA" id="ARBA00007671"/>
    </source>
</evidence>
<dbReference type="InterPro" id="IPR008928">
    <property type="entry name" value="6-hairpin_glycosidase_sf"/>
</dbReference>
<reference evidence="7 8" key="2">
    <citation type="submission" date="2018-03" db="EMBL/GenBank/DDBJ databases">
        <title>The ancient ancestry and fast evolution of plastids.</title>
        <authorList>
            <person name="Moore K.R."/>
            <person name="Magnabosco C."/>
            <person name="Momper L."/>
            <person name="Gold D.A."/>
            <person name="Bosak T."/>
            <person name="Fournier G.P."/>
        </authorList>
    </citation>
    <scope>NUCLEOTIDE SEQUENCE [LARGE SCALE GENOMIC DNA]</scope>
    <source>
        <strain evidence="7 8">ULC18</strain>
    </source>
</reference>
<dbReference type="GO" id="GO:0004575">
    <property type="term" value="F:sucrose alpha-glucosidase activity"/>
    <property type="evidence" value="ECO:0007669"/>
    <property type="project" value="TreeGrafter"/>
</dbReference>
<name>A0A2T1E279_9CYAN</name>
<dbReference type="GO" id="GO:0005987">
    <property type="term" value="P:sucrose catabolic process"/>
    <property type="evidence" value="ECO:0007669"/>
    <property type="project" value="TreeGrafter"/>
</dbReference>
<comment type="caution">
    <text evidence="7">The sequence shown here is derived from an EMBL/GenBank/DDBJ whole genome shotgun (WGS) entry which is preliminary data.</text>
</comment>
<sequence>MQGQSNLVKEAWELLEDAIVYYRGRPVGTVAARDPYVESLNYDQCFVRDFVSAALLFLIKGKPEIVRNFLIETLALQSSDKQMDCFNAGQGLMPASFKVESWDGHQYLTADFGEHAIGRVTPVDSCLWWLLLLRAYVKSTGDMTLAHEPEFQNGIILILKLCLADRFDMYPTMLVPDGAFMIDRRMGVYGHPLEIQALFYAALRAAQELLAPGRRGDVYIQVVNQRLSILNFHIREYYWLDLSRLNDIYRYRGEEFGEAAVNKFNIYPDSIPYWLTEWMPEKGGYLAGNLGPAQMDFRFFSLGNLIAINSSLASEHEAQSIMDLIEQRWQDLVGYMPMKICFPAVEDLEWKILTGCDPKNVPWSYHNGGNWPVLLWSLAAVAQKTGRPELGWRAVEMAERRLAEDEWPEYYDGRNGRLVGKASRKYQTWTISGYLLAREFLENPQHLNLITFDEDPEMLALMGKVRELR</sequence>
<dbReference type="Pfam" id="PF12899">
    <property type="entry name" value="Glyco_hydro_100"/>
    <property type="match status" value="1"/>
</dbReference>
<dbReference type="EC" id="3.2.1.26" evidence="3"/>
<dbReference type="PANTHER" id="PTHR31916:SF28">
    <property type="entry name" value="NEUTRAL_ALKALINE INVERTASE 3, CHLOROPLASTIC"/>
    <property type="match status" value="1"/>
</dbReference>
<dbReference type="PANTHER" id="PTHR31916">
    <property type="match status" value="1"/>
</dbReference>
<dbReference type="InterPro" id="IPR012341">
    <property type="entry name" value="6hp_glycosidase-like_sf"/>
</dbReference>
<gene>
    <name evidence="7" type="ORF">C7B82_18810</name>
</gene>
<keyword evidence="4" id="KW-0378">Hydrolase</keyword>
<evidence type="ECO:0000313" key="7">
    <source>
        <dbReference type="EMBL" id="PSB26734.1"/>
    </source>
</evidence>
<keyword evidence="8" id="KW-1185">Reference proteome</keyword>
<dbReference type="OrthoDB" id="501302at2"/>
<dbReference type="EMBL" id="PVWK01000100">
    <property type="protein sequence ID" value="PSB26734.1"/>
    <property type="molecule type" value="Genomic_DNA"/>
</dbReference>
<dbReference type="AlphaFoldDB" id="A0A2T1E279"/>
<evidence type="ECO:0000313" key="8">
    <source>
        <dbReference type="Proteomes" id="UP000239576"/>
    </source>
</evidence>